<dbReference type="EMBL" id="JADGMQ010000004">
    <property type="protein sequence ID" value="MBI1620632.1"/>
    <property type="molecule type" value="Genomic_DNA"/>
</dbReference>
<organism evidence="3 4">
    <name type="scientific">Aquamicrobium zhengzhouense</name>
    <dbReference type="NCBI Taxonomy" id="2781738"/>
    <lineage>
        <taxon>Bacteria</taxon>
        <taxon>Pseudomonadati</taxon>
        <taxon>Pseudomonadota</taxon>
        <taxon>Alphaproteobacteria</taxon>
        <taxon>Hyphomicrobiales</taxon>
        <taxon>Phyllobacteriaceae</taxon>
        <taxon>Aquamicrobium</taxon>
    </lineage>
</organism>
<feature type="transmembrane region" description="Helical" evidence="1">
    <location>
        <begin position="95"/>
        <end position="112"/>
    </location>
</feature>
<gene>
    <name evidence="3" type="ORF">IOD40_08150</name>
</gene>
<evidence type="ECO:0000259" key="2">
    <source>
        <dbReference type="Pfam" id="PF07786"/>
    </source>
</evidence>
<dbReference type="Proteomes" id="UP000601789">
    <property type="component" value="Unassembled WGS sequence"/>
</dbReference>
<keyword evidence="1" id="KW-0812">Transmembrane</keyword>
<evidence type="ECO:0000313" key="3">
    <source>
        <dbReference type="EMBL" id="MBI1620632.1"/>
    </source>
</evidence>
<protein>
    <submittedName>
        <fullName evidence="3">DUF1624 domain-containing protein</fullName>
    </submittedName>
</protein>
<dbReference type="InterPro" id="IPR012429">
    <property type="entry name" value="HGSNAT_cat"/>
</dbReference>
<accession>A0ABS0SBI9</accession>
<keyword evidence="1" id="KW-1133">Transmembrane helix</keyword>
<feature type="domain" description="Heparan-alpha-glucosaminide N-acetyltransferase catalytic" evidence="2">
    <location>
        <begin position="19"/>
        <end position="240"/>
    </location>
</feature>
<proteinExistence type="predicted"/>
<dbReference type="Pfam" id="PF07786">
    <property type="entry name" value="HGSNAT_cat"/>
    <property type="match status" value="1"/>
</dbReference>
<sequence>MGTDSERKLVQRSAIDKPRLEAIDLARGLALAAMAIYHFAWDLEFFGYAPHAMTAQGGWKIFARCIASSFLFLVGVSLFLGHAKSIRLPPFLRRLARVTAAAAAISLITWFAVPGGFIFFGILHQIALASILGLAFVRVPVAITVLLALFVLSAPHFLRSTFFDHPALLWIGLSSVNPRSNDYVPLFPWFGAVLFGIAAAKVAADQGLFEKLSRWRPGSWSTPFQAAGRHSLAVYLIHQPVLIGAIWLFAQVSPAPQPTAETQFMRACQAQCQNIESGEFCDFYCVCVMGTLENEGRMEEVVMGTVRPETSERLQEIVAACTVDAEYVTKGENDG</sequence>
<name>A0ABS0SBI9_9HYPH</name>
<evidence type="ECO:0000256" key="1">
    <source>
        <dbReference type="SAM" id="Phobius"/>
    </source>
</evidence>
<keyword evidence="1" id="KW-0472">Membrane</keyword>
<reference evidence="3 4" key="1">
    <citation type="submission" date="2020-10" db="EMBL/GenBank/DDBJ databases">
        <title>Aquamicrobium zhengzhouensis sp. nov., a exopolysaccharide producing bacterium isolated from farmland soil.</title>
        <authorList>
            <person name="Wang X."/>
        </authorList>
    </citation>
    <scope>NUCLEOTIDE SEQUENCE [LARGE SCALE GENOMIC DNA]</scope>
    <source>
        <strain evidence="4">cd-1</strain>
    </source>
</reference>
<feature type="transmembrane region" description="Helical" evidence="1">
    <location>
        <begin position="61"/>
        <end position="83"/>
    </location>
</feature>
<keyword evidence="4" id="KW-1185">Reference proteome</keyword>
<evidence type="ECO:0000313" key="4">
    <source>
        <dbReference type="Proteomes" id="UP000601789"/>
    </source>
</evidence>
<comment type="caution">
    <text evidence="3">The sequence shown here is derived from an EMBL/GenBank/DDBJ whole genome shotgun (WGS) entry which is preliminary data.</text>
</comment>
<feature type="transmembrane region" description="Helical" evidence="1">
    <location>
        <begin position="183"/>
        <end position="204"/>
    </location>
</feature>